<dbReference type="FunFam" id="3.90.70.10:FF:000057">
    <property type="entry name" value="Cysteine protease RD19A"/>
    <property type="match status" value="1"/>
</dbReference>
<dbReference type="GO" id="GO:0008234">
    <property type="term" value="F:cysteine-type peptidase activity"/>
    <property type="evidence" value="ECO:0007669"/>
    <property type="project" value="UniProtKB-KW"/>
</dbReference>
<dbReference type="InterPro" id="IPR000169">
    <property type="entry name" value="Pept_cys_AS"/>
</dbReference>
<evidence type="ECO:0000256" key="5">
    <source>
        <dbReference type="ARBA" id="ARBA00022807"/>
    </source>
</evidence>
<evidence type="ECO:0000259" key="9">
    <source>
        <dbReference type="SMART" id="SM00645"/>
    </source>
</evidence>
<dbReference type="OrthoDB" id="10253408at2759"/>
<keyword evidence="8" id="KW-0325">Glycoprotein</keyword>
<feature type="domain" description="Cathepsin propeptide inhibitor" evidence="10">
    <location>
        <begin position="178"/>
        <end position="234"/>
    </location>
</feature>
<dbReference type="InterPro" id="IPR000668">
    <property type="entry name" value="Peptidase_C1A_C"/>
</dbReference>
<dbReference type="InterPro" id="IPR025661">
    <property type="entry name" value="Pept_asp_AS"/>
</dbReference>
<evidence type="ECO:0000313" key="12">
    <source>
        <dbReference type="Proteomes" id="UP000288805"/>
    </source>
</evidence>
<dbReference type="InterPro" id="IPR038765">
    <property type="entry name" value="Papain-like_cys_pep_sf"/>
</dbReference>
<keyword evidence="7" id="KW-1015">Disulfide bond</keyword>
<keyword evidence="6" id="KW-0865">Zymogen</keyword>
<dbReference type="InterPro" id="IPR013128">
    <property type="entry name" value="Peptidase_C1A"/>
</dbReference>
<keyword evidence="2 11" id="KW-0645">Protease</keyword>
<gene>
    <name evidence="11" type="primary">RD19A_0</name>
    <name evidence="11" type="ORF">CK203_008038</name>
</gene>
<dbReference type="PANTHER" id="PTHR12411">
    <property type="entry name" value="CYSTEINE PROTEASE FAMILY C1-RELATED"/>
    <property type="match status" value="1"/>
</dbReference>
<evidence type="ECO:0000313" key="11">
    <source>
        <dbReference type="EMBL" id="RVX15046.1"/>
    </source>
</evidence>
<name>A0A438K1F7_VITVI</name>
<proteinExistence type="inferred from homology"/>
<dbReference type="PROSITE" id="PS00640">
    <property type="entry name" value="THIOL_PROTEASE_ASN"/>
    <property type="match status" value="1"/>
</dbReference>
<evidence type="ECO:0000256" key="8">
    <source>
        <dbReference type="ARBA" id="ARBA00023180"/>
    </source>
</evidence>
<keyword evidence="5" id="KW-0788">Thiol protease</keyword>
<dbReference type="InterPro" id="IPR039417">
    <property type="entry name" value="Peptidase_C1A_papain-like"/>
</dbReference>
<dbReference type="Gene3D" id="3.90.70.10">
    <property type="entry name" value="Cysteine proteinases"/>
    <property type="match status" value="1"/>
</dbReference>
<dbReference type="InterPro" id="IPR025660">
    <property type="entry name" value="Pept_his_AS"/>
</dbReference>
<dbReference type="Pfam" id="PF00112">
    <property type="entry name" value="Peptidase_C1"/>
    <property type="match status" value="1"/>
</dbReference>
<dbReference type="Proteomes" id="UP000288805">
    <property type="component" value="Unassembled WGS sequence"/>
</dbReference>
<dbReference type="SMART" id="SM00848">
    <property type="entry name" value="Inhibitor_I29"/>
    <property type="match status" value="1"/>
</dbReference>
<evidence type="ECO:0000256" key="1">
    <source>
        <dbReference type="ARBA" id="ARBA00008455"/>
    </source>
</evidence>
<dbReference type="PROSITE" id="PS00639">
    <property type="entry name" value="THIOL_PROTEASE_HIS"/>
    <property type="match status" value="1"/>
</dbReference>
<dbReference type="SMART" id="SM00645">
    <property type="entry name" value="Pept_C1"/>
    <property type="match status" value="1"/>
</dbReference>
<comment type="caution">
    <text evidence="11">The sequence shown here is derived from an EMBL/GenBank/DDBJ whole genome shotgun (WGS) entry which is preliminary data.</text>
</comment>
<dbReference type="EMBL" id="QGNW01000019">
    <property type="protein sequence ID" value="RVX15046.1"/>
    <property type="molecule type" value="Genomic_DNA"/>
</dbReference>
<evidence type="ECO:0000256" key="4">
    <source>
        <dbReference type="ARBA" id="ARBA00022801"/>
    </source>
</evidence>
<keyword evidence="3" id="KW-0732">Signal</keyword>
<evidence type="ECO:0000256" key="3">
    <source>
        <dbReference type="ARBA" id="ARBA00022729"/>
    </source>
</evidence>
<keyword evidence="4" id="KW-0378">Hydrolase</keyword>
<dbReference type="PROSITE" id="PS00139">
    <property type="entry name" value="THIOL_PROTEASE_CYS"/>
    <property type="match status" value="1"/>
</dbReference>
<dbReference type="GO" id="GO:0006508">
    <property type="term" value="P:proteolysis"/>
    <property type="evidence" value="ECO:0007669"/>
    <property type="project" value="UniProtKB-KW"/>
</dbReference>
<feature type="domain" description="Peptidase C1A papain C-terminal" evidence="9">
    <location>
        <begin position="261"/>
        <end position="486"/>
    </location>
</feature>
<dbReference type="PRINTS" id="PR00705">
    <property type="entry name" value="PAPAIN"/>
</dbReference>
<dbReference type="GO" id="GO:0000323">
    <property type="term" value="C:lytic vacuole"/>
    <property type="evidence" value="ECO:0007669"/>
    <property type="project" value="UniProtKB-ARBA"/>
</dbReference>
<evidence type="ECO:0000256" key="2">
    <source>
        <dbReference type="ARBA" id="ARBA00022670"/>
    </source>
</evidence>
<evidence type="ECO:0000259" key="10">
    <source>
        <dbReference type="SMART" id="SM00848"/>
    </source>
</evidence>
<accession>A0A438K1F7</accession>
<sequence length="493" mass="54505">MLDEIISGSQMYAIIASNCHKNSQKKSGSSPHHNVTLEGAAENGEHWTTWDSSNFCNQVWPPHFSRFLAGTPICSETNKRENVTCRRRENLWGDGSEYKVEGAQLAFGRIGTAQFLPSYQVLMDRLSCFCLFLFLSSLLFSAAVSVSVSDVSFDESEDLLIHQVVSDGDDLLNAEYQFAEFKTKFGKTYATAEEHDHRFNVFKANLRRAKRHQLLDPSAEHGVTQFSDLTPREFRQNYLGLKRLQLPADAQKAPILPTKDLPTDFDWRDHGAVTAVKDQGYCGSCWSFSTIGALEGAHFLATGNLVSLSTQQLLDCDTECDPEEYDACDDGCNGGLMNNAFEYILKAGGVAQEEDYPYTGTDRGLCRFNKTKIAASVANFSVVSLDEDQIAANLVKNGPLAVGINAVFMQTYKSGVSCPYICSSTLDHGVLLVGYGSAGYSPIRFKEKPYWIIKNSWGESWGEQGYYKICRGHNICGVDSMVSTVAAIHTTAL</sequence>
<evidence type="ECO:0000256" key="6">
    <source>
        <dbReference type="ARBA" id="ARBA00023145"/>
    </source>
</evidence>
<dbReference type="Pfam" id="PF08246">
    <property type="entry name" value="Inhibitor_I29"/>
    <property type="match status" value="1"/>
</dbReference>
<dbReference type="InterPro" id="IPR013201">
    <property type="entry name" value="Prot_inhib_I29"/>
</dbReference>
<dbReference type="CDD" id="cd02248">
    <property type="entry name" value="Peptidase_C1A"/>
    <property type="match status" value="1"/>
</dbReference>
<dbReference type="SUPFAM" id="SSF54001">
    <property type="entry name" value="Cysteine proteinases"/>
    <property type="match status" value="1"/>
</dbReference>
<organism evidence="11 12">
    <name type="scientific">Vitis vinifera</name>
    <name type="common">Grape</name>
    <dbReference type="NCBI Taxonomy" id="29760"/>
    <lineage>
        <taxon>Eukaryota</taxon>
        <taxon>Viridiplantae</taxon>
        <taxon>Streptophyta</taxon>
        <taxon>Embryophyta</taxon>
        <taxon>Tracheophyta</taxon>
        <taxon>Spermatophyta</taxon>
        <taxon>Magnoliopsida</taxon>
        <taxon>eudicotyledons</taxon>
        <taxon>Gunneridae</taxon>
        <taxon>Pentapetalae</taxon>
        <taxon>rosids</taxon>
        <taxon>Vitales</taxon>
        <taxon>Vitaceae</taxon>
        <taxon>Viteae</taxon>
        <taxon>Vitis</taxon>
    </lineage>
</organism>
<evidence type="ECO:0000256" key="7">
    <source>
        <dbReference type="ARBA" id="ARBA00023157"/>
    </source>
</evidence>
<protein>
    <submittedName>
        <fullName evidence="11">Cysteine protease RD19A</fullName>
    </submittedName>
</protein>
<dbReference type="AlphaFoldDB" id="A0A438K1F7"/>
<reference evidence="11 12" key="1">
    <citation type="journal article" date="2018" name="PLoS Genet.">
        <title>Population sequencing reveals clonal diversity and ancestral inbreeding in the grapevine cultivar Chardonnay.</title>
        <authorList>
            <person name="Roach M.J."/>
            <person name="Johnson D.L."/>
            <person name="Bohlmann J."/>
            <person name="van Vuuren H.J."/>
            <person name="Jones S.J."/>
            <person name="Pretorius I.S."/>
            <person name="Schmidt S.A."/>
            <person name="Borneman A.R."/>
        </authorList>
    </citation>
    <scope>NUCLEOTIDE SEQUENCE [LARGE SCALE GENOMIC DNA]</scope>
    <source>
        <strain evidence="12">cv. Chardonnay</strain>
        <tissue evidence="11">Leaf</tissue>
    </source>
</reference>
<comment type="similarity">
    <text evidence="1">Belongs to the peptidase C1 family.</text>
</comment>